<feature type="transmembrane region" description="Helical" evidence="2">
    <location>
        <begin position="163"/>
        <end position="185"/>
    </location>
</feature>
<evidence type="ECO:0000313" key="4">
    <source>
        <dbReference type="Proteomes" id="UP001187531"/>
    </source>
</evidence>
<evidence type="ECO:0000256" key="2">
    <source>
        <dbReference type="SAM" id="Phobius"/>
    </source>
</evidence>
<keyword evidence="4" id="KW-1185">Reference proteome</keyword>
<evidence type="ECO:0000313" key="3">
    <source>
        <dbReference type="EMBL" id="KAK2716106.1"/>
    </source>
</evidence>
<accession>A0AA88HXP7</accession>
<feature type="region of interest" description="Disordered" evidence="1">
    <location>
        <begin position="246"/>
        <end position="294"/>
    </location>
</feature>
<reference evidence="3" key="1">
    <citation type="submission" date="2023-07" db="EMBL/GenBank/DDBJ databases">
        <title>Chromosome-level genome assembly of Artemia franciscana.</title>
        <authorList>
            <person name="Jo E."/>
        </authorList>
    </citation>
    <scope>NUCLEOTIDE SEQUENCE</scope>
    <source>
        <tissue evidence="3">Whole body</tissue>
    </source>
</reference>
<dbReference type="EMBL" id="JAVRJZ010000012">
    <property type="protein sequence ID" value="KAK2716106.1"/>
    <property type="molecule type" value="Genomic_DNA"/>
</dbReference>
<keyword evidence="2" id="KW-0472">Membrane</keyword>
<gene>
    <name evidence="3" type="ORF">QYM36_010624</name>
</gene>
<keyword evidence="2" id="KW-0812">Transmembrane</keyword>
<comment type="caution">
    <text evidence="3">The sequence shown here is derived from an EMBL/GenBank/DDBJ whole genome shotgun (WGS) entry which is preliminary data.</text>
</comment>
<name>A0AA88HXP7_ARTSF</name>
<keyword evidence="2" id="KW-1133">Transmembrane helix</keyword>
<evidence type="ECO:0008006" key="5">
    <source>
        <dbReference type="Google" id="ProtNLM"/>
    </source>
</evidence>
<dbReference type="Proteomes" id="UP001187531">
    <property type="component" value="Unassembled WGS sequence"/>
</dbReference>
<dbReference type="AlphaFoldDB" id="A0AA88HXP7"/>
<sequence length="294" mass="33292">MEQEVGFIEDIVLEVVEEKEEDVLHLEQEVIFMNSMEFIDLTTGHMIEYIQEGYIDEALELNGKWIRFLVDNIFFGAVEEGQNGYDTDGDNLPYTSEDFEKFVRKQSHLDNMNRNFIALIGYMLALFSILLGLLLAGFEYVKNHSSFGQALVSTKLVQSDTPATYTIGICLCAAGVLVAALVLSYQVTCRDNSQSRDELAEKISVDNFFDSDDEPEYESIKLELGAVECTSPPLTRPVQRFSSFRRRDEKLMTEEEEELPSYEEIRRYSSSSTSYSTATTSLSVTAKDVPSQSI</sequence>
<feature type="compositionally biased region" description="Low complexity" evidence="1">
    <location>
        <begin position="269"/>
        <end position="285"/>
    </location>
</feature>
<evidence type="ECO:0000256" key="1">
    <source>
        <dbReference type="SAM" id="MobiDB-lite"/>
    </source>
</evidence>
<organism evidence="3 4">
    <name type="scientific">Artemia franciscana</name>
    <name type="common">Brine shrimp</name>
    <name type="synonym">Artemia sanfranciscana</name>
    <dbReference type="NCBI Taxonomy" id="6661"/>
    <lineage>
        <taxon>Eukaryota</taxon>
        <taxon>Metazoa</taxon>
        <taxon>Ecdysozoa</taxon>
        <taxon>Arthropoda</taxon>
        <taxon>Crustacea</taxon>
        <taxon>Branchiopoda</taxon>
        <taxon>Anostraca</taxon>
        <taxon>Artemiidae</taxon>
        <taxon>Artemia</taxon>
    </lineage>
</organism>
<protein>
    <recommendedName>
        <fullName evidence="5">Transmembrane protein</fullName>
    </recommendedName>
</protein>
<feature type="transmembrane region" description="Helical" evidence="2">
    <location>
        <begin position="116"/>
        <end position="138"/>
    </location>
</feature>
<proteinExistence type="predicted"/>